<dbReference type="EMBL" id="BFAG01000010">
    <property type="protein sequence ID" value="GBF06771.1"/>
    <property type="molecule type" value="Genomic_DNA"/>
</dbReference>
<feature type="chain" id="PRO_5014463174" description="DUF4157 domain-containing protein" evidence="1">
    <location>
        <begin position="18"/>
        <end position="193"/>
    </location>
</feature>
<dbReference type="AlphaFoldDB" id="A0A2I9DNT8"/>
<evidence type="ECO:0008006" key="4">
    <source>
        <dbReference type="Google" id="ProtNLM"/>
    </source>
</evidence>
<keyword evidence="1" id="KW-0732">Signal</keyword>
<feature type="signal peptide" evidence="1">
    <location>
        <begin position="1"/>
        <end position="17"/>
    </location>
</feature>
<evidence type="ECO:0000313" key="3">
    <source>
        <dbReference type="Proteomes" id="UP000236569"/>
    </source>
</evidence>
<dbReference type="RefSeq" id="WP_103130112.1">
    <property type="nucleotide sequence ID" value="NZ_BFAG01000010.1"/>
</dbReference>
<evidence type="ECO:0000313" key="2">
    <source>
        <dbReference type="EMBL" id="GBF06771.1"/>
    </source>
</evidence>
<proteinExistence type="predicted"/>
<dbReference type="OrthoDB" id="69841at2"/>
<sequence>MRLPALLLAGLLGVASAQGGRLDVAVSDPRDRAYLPAVFGAWRGAGRDLSALGLTLPDTRLAAAASAADFARRTGEPWFVAATTRGAVIHTQRLGALAARGTLALTIRHEAFHVAQPRDLPRWLAEGLARLFSGEAGRDPPGPTGLEGLPEGTLSARLAARGEGDLSAAYREATRRARQLVRARGWARVLAPR</sequence>
<dbReference type="Proteomes" id="UP000236569">
    <property type="component" value="Unassembled WGS sequence"/>
</dbReference>
<reference evidence="3" key="1">
    <citation type="submission" date="2018-01" db="EMBL/GenBank/DDBJ databases">
        <title>Draft Genome Sequence of the Radioresistant Bacterium Deinococcus aerius TR0125, Isolated from the Higher Atmosphere above Japan.</title>
        <authorList>
            <person name="Satoh K."/>
            <person name="Arai H."/>
            <person name="Sanzen T."/>
            <person name="Kawaguchi Y."/>
            <person name="Hayashi H."/>
            <person name="Yokobori S."/>
            <person name="Yamagishi A."/>
            <person name="Oono Y."/>
            <person name="Narumi I."/>
        </authorList>
    </citation>
    <scope>NUCLEOTIDE SEQUENCE [LARGE SCALE GENOMIC DNA]</scope>
    <source>
        <strain evidence="3">TR0125</strain>
    </source>
</reference>
<organism evidence="2 3">
    <name type="scientific">Deinococcus aerius</name>
    <dbReference type="NCBI Taxonomy" id="200253"/>
    <lineage>
        <taxon>Bacteria</taxon>
        <taxon>Thermotogati</taxon>
        <taxon>Deinococcota</taxon>
        <taxon>Deinococci</taxon>
        <taxon>Deinococcales</taxon>
        <taxon>Deinococcaceae</taxon>
        <taxon>Deinococcus</taxon>
    </lineage>
</organism>
<name>A0A2I9DNT8_9DEIO</name>
<comment type="caution">
    <text evidence="2">The sequence shown here is derived from an EMBL/GenBank/DDBJ whole genome shotgun (WGS) entry which is preliminary data.</text>
</comment>
<protein>
    <recommendedName>
        <fullName evidence="4">DUF4157 domain-containing protein</fullName>
    </recommendedName>
</protein>
<evidence type="ECO:0000256" key="1">
    <source>
        <dbReference type="SAM" id="SignalP"/>
    </source>
</evidence>
<keyword evidence="3" id="KW-1185">Reference proteome</keyword>
<accession>A0A2I9DNT8</accession>
<gene>
    <name evidence="2" type="ORF">DAERI_100134</name>
</gene>